<evidence type="ECO:0000313" key="3">
    <source>
        <dbReference type="Proteomes" id="UP000515856"/>
    </source>
</evidence>
<dbReference type="KEGG" id="ehn:H9Q80_09085"/>
<evidence type="ECO:0000256" key="1">
    <source>
        <dbReference type="SAM" id="SignalP"/>
    </source>
</evidence>
<protein>
    <recommendedName>
        <fullName evidence="4">Lipoprotein</fullName>
    </recommendedName>
</protein>
<keyword evidence="1" id="KW-0732">Signal</keyword>
<proteinExistence type="predicted"/>
<dbReference type="Proteomes" id="UP000515856">
    <property type="component" value="Chromosome"/>
</dbReference>
<evidence type="ECO:0008006" key="4">
    <source>
        <dbReference type="Google" id="ProtNLM"/>
    </source>
</evidence>
<organism evidence="2 3">
    <name type="scientific">[Eubacterium] hominis</name>
    <dbReference type="NCBI Taxonomy" id="2764325"/>
    <lineage>
        <taxon>Bacteria</taxon>
        <taxon>Bacillati</taxon>
        <taxon>Bacillota</taxon>
        <taxon>Erysipelotrichia</taxon>
        <taxon>Erysipelotrichales</taxon>
        <taxon>Erysipelotrichaceae</taxon>
        <taxon>Amedibacillus</taxon>
    </lineage>
</organism>
<reference evidence="2 3" key="1">
    <citation type="submission" date="2020-08" db="EMBL/GenBank/DDBJ databases">
        <authorList>
            <person name="Liu C."/>
            <person name="Sun Q."/>
        </authorList>
    </citation>
    <scope>NUCLEOTIDE SEQUENCE [LARGE SCALE GENOMIC DNA]</scope>
    <source>
        <strain evidence="2 3">NSJ-61</strain>
    </source>
</reference>
<feature type="chain" id="PRO_5038350352" description="Lipoprotein" evidence="1">
    <location>
        <begin position="20"/>
        <end position="342"/>
    </location>
</feature>
<name>A0A7G9GTD9_9FIRM</name>
<dbReference type="AlphaFoldDB" id="A0A7G9GTD9"/>
<accession>A0A7G9GTD9</accession>
<evidence type="ECO:0000313" key="2">
    <source>
        <dbReference type="EMBL" id="QNM14071.1"/>
    </source>
</evidence>
<feature type="signal peptide" evidence="1">
    <location>
        <begin position="1"/>
        <end position="19"/>
    </location>
</feature>
<dbReference type="RefSeq" id="WP_117518308.1">
    <property type="nucleotide sequence ID" value="NZ_CP060636.1"/>
</dbReference>
<keyword evidence="3" id="KW-1185">Reference proteome</keyword>
<sequence>MRKILCVLCLLLVCCGCSNKEKKDSEAYVIDAFPSVSEQGVYHIVKGKIGNQLYFYDGETNQDVPLCAKPNCDHNNNQCEAYLITQYKDTVMNYPPMPYEGKLYGVYMNMQTGNNYLCSMEEDGSDRKEILKLTDGAIASLMIYKNKAYICLETFEHDENGRIGRLAENYLTYIGDLTNGKLTQLDLDEDSIVNFEGVWDKQVMYMTIKEENDNVKGVLMSLSEDGKENKVFLDNMSTLNAFLYKGSIYSNDNQQIKKLDLKTKEEADVCQAHTDGCTLDSGVNDPFGLMRITCVKDNKFVKEIYVDLEKKQQVSIEGNIYTKYKDGYLVMDEQGLLKFIKE</sequence>
<dbReference type="EMBL" id="CP060636">
    <property type="protein sequence ID" value="QNM14071.1"/>
    <property type="molecule type" value="Genomic_DNA"/>
</dbReference>
<gene>
    <name evidence="2" type="ORF">H9Q80_09085</name>
</gene>